<evidence type="ECO:0000256" key="2">
    <source>
        <dbReference type="ARBA" id="ARBA00022475"/>
    </source>
</evidence>
<gene>
    <name evidence="8" type="ORF">AT959_16995</name>
</gene>
<evidence type="ECO:0000256" key="6">
    <source>
        <dbReference type="SAM" id="Phobius"/>
    </source>
</evidence>
<dbReference type="PANTHER" id="PTHR33406:SF13">
    <property type="entry name" value="MEMBRANE PROTEIN YDFJ"/>
    <property type="match status" value="1"/>
</dbReference>
<keyword evidence="4 6" id="KW-1133">Transmembrane helix</keyword>
<reference evidence="8 9" key="1">
    <citation type="submission" date="2015-12" db="EMBL/GenBank/DDBJ databases">
        <title>Nitrous oxide reduction kinetics distinguish bacteria harboring typical versus atypical NosZ.</title>
        <authorList>
            <person name="Yoon S."/>
            <person name="Nissen S."/>
            <person name="Park D."/>
            <person name="Sanford R.A."/>
            <person name="Loeffler F.E."/>
        </authorList>
    </citation>
    <scope>NUCLEOTIDE SEQUENCE [LARGE SCALE GENOMIC DNA]</scope>
    <source>
        <strain evidence="8 9">ATCC BAA-841</strain>
    </source>
</reference>
<dbReference type="SUPFAM" id="SSF82866">
    <property type="entry name" value="Multidrug efflux transporter AcrB transmembrane domain"/>
    <property type="match status" value="2"/>
</dbReference>
<dbReference type="InterPro" id="IPR004869">
    <property type="entry name" value="MMPL_dom"/>
</dbReference>
<proteinExistence type="predicted"/>
<evidence type="ECO:0000256" key="5">
    <source>
        <dbReference type="ARBA" id="ARBA00023136"/>
    </source>
</evidence>
<evidence type="ECO:0000256" key="4">
    <source>
        <dbReference type="ARBA" id="ARBA00022989"/>
    </source>
</evidence>
<feature type="domain" description="Membrane transport protein MMPL" evidence="7">
    <location>
        <begin position="177"/>
        <end position="389"/>
    </location>
</feature>
<feature type="transmembrane region" description="Helical" evidence="6">
    <location>
        <begin position="692"/>
        <end position="712"/>
    </location>
</feature>
<evidence type="ECO:0000313" key="9">
    <source>
        <dbReference type="Proteomes" id="UP000070186"/>
    </source>
</evidence>
<feature type="transmembrane region" description="Helical" evidence="6">
    <location>
        <begin position="342"/>
        <end position="359"/>
    </location>
</feature>
<feature type="transmembrane region" description="Helical" evidence="6">
    <location>
        <begin position="365"/>
        <end position="384"/>
    </location>
</feature>
<organism evidence="8 9">
    <name type="scientific">Dechloromonas denitrificans</name>
    <dbReference type="NCBI Taxonomy" id="281362"/>
    <lineage>
        <taxon>Bacteria</taxon>
        <taxon>Pseudomonadati</taxon>
        <taxon>Pseudomonadota</taxon>
        <taxon>Betaproteobacteria</taxon>
        <taxon>Rhodocyclales</taxon>
        <taxon>Azonexaceae</taxon>
        <taxon>Dechloromonas</taxon>
    </lineage>
</organism>
<dbReference type="InterPro" id="IPR050545">
    <property type="entry name" value="Mycobact_MmpL"/>
</dbReference>
<dbReference type="Pfam" id="PF03176">
    <property type="entry name" value="MMPL"/>
    <property type="match status" value="1"/>
</dbReference>
<sequence>MTRSAGRTFLLWLLAMLAGVAIVWQARFSADMSFFLPAHPTAEQKVLVDQLKEGAVSRLLMLAIEGGEASQRAALSRELRGRLLKTDNFVVVQNGEADGLQADRDFLFKHRYLLSPAVTAERFSVAGLHDAIANSIDLLASPAGMMLKPLLARDPTGELYAIVSQLNAGAQPNSRDGVWASRDGERTMLLVQTRALGSDTDGQEASIELIHREFAAAAAVAGLTDVRLQLSGPGLFAVKARATIKDEVSRLSLISTLAIVAVLFFVYRSLRLLSLGLVPVLSGALAAVVVVSLAYGTVFGITVGFGSALIGEAVDYSIYYFVQSGRVGLDAWRQRFWPTIRLGVLTSVAGFGALLFSGFPGLAQLGLYALSGVLTAALVTRFVLPKLAGNTPLRRDLAPLGMTLNRYLQSLASWRWPVLLLAALAVGQLYLHRHSLWHPELSALSTVSAEDGARDMAIRADITAPDSRYMVVIGAAEREAALQAAERAGEKLDRLVADGIIGGYDSPARFLPSLATQQVRRASLPPAEVLQPRLQAAQQDSPLAAGKLGGFIADVAAARNQGEVTRQSLDGSSLALLVDSLLLHHADGWSVLLPLHPSSGEDAPEIAASAVRQALAGSDALFIDMKGEFNKLYNDYLHEAMLLSLAGLFAIVALLAVTLRSARRLAKVLLPLVLAVLIVIAGLNLLGERLHLLHLVGMLLIVAVGSNYALFFDGAEQQQLDPETLASMAIANLTTAIGFGTLGLSQVPVLHAVGVTVGPGAILALLLAAIFVPRETRR</sequence>
<dbReference type="RefSeq" id="WP_066885630.1">
    <property type="nucleotide sequence ID" value="NZ_LODL01000035.1"/>
</dbReference>
<dbReference type="PANTHER" id="PTHR33406">
    <property type="entry name" value="MEMBRANE PROTEIN MJ1562-RELATED"/>
    <property type="match status" value="1"/>
</dbReference>
<comment type="subcellular location">
    <subcellularLocation>
        <location evidence="1">Cell membrane</location>
        <topology evidence="1">Multi-pass membrane protein</topology>
    </subcellularLocation>
</comment>
<keyword evidence="5 6" id="KW-0472">Membrane</keyword>
<evidence type="ECO:0000259" key="7">
    <source>
        <dbReference type="Pfam" id="PF03176"/>
    </source>
</evidence>
<keyword evidence="2" id="KW-1003">Cell membrane</keyword>
<evidence type="ECO:0000256" key="1">
    <source>
        <dbReference type="ARBA" id="ARBA00004651"/>
    </source>
</evidence>
<feature type="transmembrane region" description="Helical" evidence="6">
    <location>
        <begin position="301"/>
        <end position="322"/>
    </location>
</feature>
<accession>A0A133XFB2</accession>
<feature type="transmembrane region" description="Helical" evidence="6">
    <location>
        <begin position="640"/>
        <end position="659"/>
    </location>
</feature>
<name>A0A133XFB2_9RHOO</name>
<dbReference type="Gene3D" id="1.20.1640.10">
    <property type="entry name" value="Multidrug efflux transporter AcrB transmembrane domain"/>
    <property type="match status" value="2"/>
</dbReference>
<feature type="transmembrane region" description="Helical" evidence="6">
    <location>
        <begin position="750"/>
        <end position="772"/>
    </location>
</feature>
<protein>
    <recommendedName>
        <fullName evidence="7">Membrane transport protein MMPL domain-containing protein</fullName>
    </recommendedName>
</protein>
<dbReference type="AlphaFoldDB" id="A0A133XFB2"/>
<evidence type="ECO:0000256" key="3">
    <source>
        <dbReference type="ARBA" id="ARBA00022692"/>
    </source>
</evidence>
<feature type="transmembrane region" description="Helical" evidence="6">
    <location>
        <begin position="274"/>
        <end position="295"/>
    </location>
</feature>
<feature type="transmembrane region" description="Helical" evidence="6">
    <location>
        <begin position="248"/>
        <end position="267"/>
    </location>
</feature>
<dbReference type="STRING" id="281362.AT959_16995"/>
<dbReference type="EMBL" id="LODL01000035">
    <property type="protein sequence ID" value="KXB29631.1"/>
    <property type="molecule type" value="Genomic_DNA"/>
</dbReference>
<feature type="transmembrane region" description="Helical" evidence="6">
    <location>
        <begin position="412"/>
        <end position="431"/>
    </location>
</feature>
<feature type="transmembrane region" description="Helical" evidence="6">
    <location>
        <begin position="724"/>
        <end position="744"/>
    </location>
</feature>
<dbReference type="GO" id="GO:0005886">
    <property type="term" value="C:plasma membrane"/>
    <property type="evidence" value="ECO:0007669"/>
    <property type="project" value="UniProtKB-SubCell"/>
</dbReference>
<dbReference type="Proteomes" id="UP000070186">
    <property type="component" value="Unassembled WGS sequence"/>
</dbReference>
<feature type="transmembrane region" description="Helical" evidence="6">
    <location>
        <begin position="668"/>
        <end position="686"/>
    </location>
</feature>
<evidence type="ECO:0000313" key="8">
    <source>
        <dbReference type="EMBL" id="KXB29631.1"/>
    </source>
</evidence>
<comment type="caution">
    <text evidence="8">The sequence shown here is derived from an EMBL/GenBank/DDBJ whole genome shotgun (WGS) entry which is preliminary data.</text>
</comment>
<keyword evidence="3 6" id="KW-0812">Transmembrane</keyword>
<keyword evidence="9" id="KW-1185">Reference proteome</keyword>